<dbReference type="Gene3D" id="3.80.10.10">
    <property type="entry name" value="Ribonuclease Inhibitor"/>
    <property type="match status" value="1"/>
</dbReference>
<evidence type="ECO:0000313" key="1">
    <source>
        <dbReference type="EMBL" id="PHT81981.1"/>
    </source>
</evidence>
<name>A0A2G2ZJ79_CAPAN</name>
<dbReference type="AlphaFoldDB" id="A0A2G2ZJ79"/>
<accession>A0A2G2ZJ79</accession>
<dbReference type="PANTHER" id="PTHR15140:SF38">
    <property type="entry name" value="NB-ARC DOMAIN-CONTAINING PROTEIN"/>
    <property type="match status" value="1"/>
</dbReference>
<dbReference type="Gramene" id="PHT81981">
    <property type="protein sequence ID" value="PHT81981"/>
    <property type="gene ID" value="T459_14996"/>
</dbReference>
<dbReference type="PANTHER" id="PTHR15140">
    <property type="entry name" value="TUBULIN-SPECIFIC CHAPERONE E"/>
    <property type="match status" value="1"/>
</dbReference>
<organism evidence="1 2">
    <name type="scientific">Capsicum annuum</name>
    <name type="common">Capsicum pepper</name>
    <dbReference type="NCBI Taxonomy" id="4072"/>
    <lineage>
        <taxon>Eukaryota</taxon>
        <taxon>Viridiplantae</taxon>
        <taxon>Streptophyta</taxon>
        <taxon>Embryophyta</taxon>
        <taxon>Tracheophyta</taxon>
        <taxon>Spermatophyta</taxon>
        <taxon>Magnoliopsida</taxon>
        <taxon>eudicotyledons</taxon>
        <taxon>Gunneridae</taxon>
        <taxon>Pentapetalae</taxon>
        <taxon>asterids</taxon>
        <taxon>lamiids</taxon>
        <taxon>Solanales</taxon>
        <taxon>Solanaceae</taxon>
        <taxon>Solanoideae</taxon>
        <taxon>Capsiceae</taxon>
        <taxon>Capsicum</taxon>
    </lineage>
</organism>
<reference evidence="1 2" key="2">
    <citation type="journal article" date="2017" name="Genome Biol.">
        <title>New reference genome sequences of hot pepper reveal the massive evolution of plant disease-resistance genes by retroduplication.</title>
        <authorList>
            <person name="Kim S."/>
            <person name="Park J."/>
            <person name="Yeom S.I."/>
            <person name="Kim Y.M."/>
            <person name="Seo E."/>
            <person name="Kim K.T."/>
            <person name="Kim M.S."/>
            <person name="Lee J.M."/>
            <person name="Cheong K."/>
            <person name="Shin H.S."/>
            <person name="Kim S.B."/>
            <person name="Han K."/>
            <person name="Lee J."/>
            <person name="Park M."/>
            <person name="Lee H.A."/>
            <person name="Lee H.Y."/>
            <person name="Lee Y."/>
            <person name="Oh S."/>
            <person name="Lee J.H."/>
            <person name="Choi E."/>
            <person name="Choi E."/>
            <person name="Lee S.E."/>
            <person name="Jeon J."/>
            <person name="Kim H."/>
            <person name="Choi G."/>
            <person name="Song H."/>
            <person name="Lee J."/>
            <person name="Lee S.C."/>
            <person name="Kwon J.K."/>
            <person name="Lee H.Y."/>
            <person name="Koo N."/>
            <person name="Hong Y."/>
            <person name="Kim R.W."/>
            <person name="Kang W.H."/>
            <person name="Huh J.H."/>
            <person name="Kang B.C."/>
            <person name="Yang T.J."/>
            <person name="Lee Y.H."/>
            <person name="Bennetzen J.L."/>
            <person name="Choi D."/>
        </authorList>
    </citation>
    <scope>NUCLEOTIDE SEQUENCE [LARGE SCALE GENOMIC DNA]</scope>
    <source>
        <strain evidence="2">cv. CM334</strain>
    </source>
</reference>
<dbReference type="EMBL" id="AYRZ02000005">
    <property type="protein sequence ID" value="PHT81981.1"/>
    <property type="molecule type" value="Genomic_DNA"/>
</dbReference>
<proteinExistence type="predicted"/>
<dbReference type="InterPro" id="IPR032675">
    <property type="entry name" value="LRR_dom_sf"/>
</dbReference>
<keyword evidence="2" id="KW-1185">Reference proteome</keyword>
<gene>
    <name evidence="1" type="ORF">T459_14996</name>
</gene>
<evidence type="ECO:0000313" key="2">
    <source>
        <dbReference type="Proteomes" id="UP000222542"/>
    </source>
</evidence>
<dbReference type="Proteomes" id="UP000222542">
    <property type="component" value="Unassembled WGS sequence"/>
</dbReference>
<protein>
    <recommendedName>
        <fullName evidence="3">FBD domain-containing protein</fullName>
    </recommendedName>
</protein>
<reference evidence="1 2" key="1">
    <citation type="journal article" date="2014" name="Nat. Genet.">
        <title>Genome sequence of the hot pepper provides insights into the evolution of pungency in Capsicum species.</title>
        <authorList>
            <person name="Kim S."/>
            <person name="Park M."/>
            <person name="Yeom S.I."/>
            <person name="Kim Y.M."/>
            <person name="Lee J.M."/>
            <person name="Lee H.A."/>
            <person name="Seo E."/>
            <person name="Choi J."/>
            <person name="Cheong K."/>
            <person name="Kim K.T."/>
            <person name="Jung K."/>
            <person name="Lee G.W."/>
            <person name="Oh S.K."/>
            <person name="Bae C."/>
            <person name="Kim S.B."/>
            <person name="Lee H.Y."/>
            <person name="Kim S.Y."/>
            <person name="Kim M.S."/>
            <person name="Kang B.C."/>
            <person name="Jo Y.D."/>
            <person name="Yang H.B."/>
            <person name="Jeong H.J."/>
            <person name="Kang W.H."/>
            <person name="Kwon J.K."/>
            <person name="Shin C."/>
            <person name="Lim J.Y."/>
            <person name="Park J.H."/>
            <person name="Huh J.H."/>
            <person name="Kim J.S."/>
            <person name="Kim B.D."/>
            <person name="Cohen O."/>
            <person name="Paran I."/>
            <person name="Suh M.C."/>
            <person name="Lee S.B."/>
            <person name="Kim Y.K."/>
            <person name="Shin Y."/>
            <person name="Noh S.J."/>
            <person name="Park J."/>
            <person name="Seo Y.S."/>
            <person name="Kwon S.Y."/>
            <person name="Kim H.A."/>
            <person name="Park J.M."/>
            <person name="Kim H.J."/>
            <person name="Choi S.B."/>
            <person name="Bosland P.W."/>
            <person name="Reeves G."/>
            <person name="Jo S.H."/>
            <person name="Lee B.W."/>
            <person name="Cho H.T."/>
            <person name="Choi H.S."/>
            <person name="Lee M.S."/>
            <person name="Yu Y."/>
            <person name="Do Choi Y."/>
            <person name="Park B.S."/>
            <person name="van Deynze A."/>
            <person name="Ashrafi H."/>
            <person name="Hill T."/>
            <person name="Kim W.T."/>
            <person name="Pai H.S."/>
            <person name="Ahn H.K."/>
            <person name="Yeam I."/>
            <person name="Giovannoni J.J."/>
            <person name="Rose J.K."/>
            <person name="Sorensen I."/>
            <person name="Lee S.J."/>
            <person name="Kim R.W."/>
            <person name="Choi I.Y."/>
            <person name="Choi B.S."/>
            <person name="Lim J.S."/>
            <person name="Lee Y.H."/>
            <person name="Choi D."/>
        </authorList>
    </citation>
    <scope>NUCLEOTIDE SEQUENCE [LARGE SCALE GENOMIC DNA]</scope>
    <source>
        <strain evidence="2">cv. CM334</strain>
    </source>
</reference>
<evidence type="ECO:0008006" key="3">
    <source>
        <dbReference type="Google" id="ProtNLM"/>
    </source>
</evidence>
<dbReference type="SUPFAM" id="SSF52047">
    <property type="entry name" value="RNI-like"/>
    <property type="match status" value="1"/>
</dbReference>
<sequence length="183" mass="21134">MEAKALPPSFSNLCNLETLKLINRVSNMVLSPSIWSLVKLRHVDIYNYSVFDSDIDKPIKLENLTTLMRLKIAYLVDLEDILQRFPSLQTLEFCVDCSAEEKIYFPRLFVLTKLETVDVIVDESFPLLEELEIEDYTKIIEILESFGDIASLKFISVWDSPQLEESAFKIKGICCRDDGRRQS</sequence>
<comment type="caution">
    <text evidence="1">The sequence shown here is derived from an EMBL/GenBank/DDBJ whole genome shotgun (WGS) entry which is preliminary data.</text>
</comment>